<dbReference type="AlphaFoldDB" id="A0A2N0Z4Z2"/>
<sequence>MHKLVRIKSAYYWIVFIKGVMIVFQEIIEWAMLIIPIISLFFLQKGAFRKYLSVSLFVTIINSIMYLAPWHYN</sequence>
<proteinExistence type="predicted"/>
<accession>A0A2N0Z4Z2</accession>
<keyword evidence="1" id="KW-1133">Transmembrane helix</keyword>
<protein>
    <submittedName>
        <fullName evidence="2">Uncharacterized protein</fullName>
    </submittedName>
</protein>
<reference evidence="2 3" key="1">
    <citation type="journal article" date="2003" name="Int. J. Syst. Evol. Microbiol.">
        <title>Bacillus nealsonii sp. nov., isolated from a spacecraft-assembly facility, whose spores are gamma-radiation resistant.</title>
        <authorList>
            <person name="Venkateswaran K."/>
            <person name="Kempf M."/>
            <person name="Chen F."/>
            <person name="Satomi M."/>
            <person name="Nicholson W."/>
            <person name="Kern R."/>
        </authorList>
    </citation>
    <scope>NUCLEOTIDE SEQUENCE [LARGE SCALE GENOMIC DNA]</scope>
    <source>
        <strain evidence="2 3">FO-92</strain>
    </source>
</reference>
<gene>
    <name evidence="2" type="ORF">CWS01_06280</name>
</gene>
<keyword evidence="3" id="KW-1185">Reference proteome</keyword>
<comment type="caution">
    <text evidence="2">The sequence shown here is derived from an EMBL/GenBank/DDBJ whole genome shotgun (WGS) entry which is preliminary data.</text>
</comment>
<dbReference type="EMBL" id="PISE01000012">
    <property type="protein sequence ID" value="PKG24582.1"/>
    <property type="molecule type" value="Genomic_DNA"/>
</dbReference>
<evidence type="ECO:0000313" key="3">
    <source>
        <dbReference type="Proteomes" id="UP000233375"/>
    </source>
</evidence>
<keyword evidence="1" id="KW-0472">Membrane</keyword>
<organism evidence="2 3">
    <name type="scientific">Niallia nealsonii</name>
    <dbReference type="NCBI Taxonomy" id="115979"/>
    <lineage>
        <taxon>Bacteria</taxon>
        <taxon>Bacillati</taxon>
        <taxon>Bacillota</taxon>
        <taxon>Bacilli</taxon>
        <taxon>Bacillales</taxon>
        <taxon>Bacillaceae</taxon>
        <taxon>Niallia</taxon>
    </lineage>
</organism>
<keyword evidence="1" id="KW-0812">Transmembrane</keyword>
<feature type="transmembrane region" description="Helical" evidence="1">
    <location>
        <begin position="54"/>
        <end position="72"/>
    </location>
</feature>
<name>A0A2N0Z4Z2_9BACI</name>
<evidence type="ECO:0000256" key="1">
    <source>
        <dbReference type="SAM" id="Phobius"/>
    </source>
</evidence>
<feature type="transmembrane region" description="Helical" evidence="1">
    <location>
        <begin position="12"/>
        <end position="42"/>
    </location>
</feature>
<dbReference type="Proteomes" id="UP000233375">
    <property type="component" value="Unassembled WGS sequence"/>
</dbReference>
<evidence type="ECO:0000313" key="2">
    <source>
        <dbReference type="EMBL" id="PKG24582.1"/>
    </source>
</evidence>